<dbReference type="Proteomes" id="UP000298347">
    <property type="component" value="Unassembled WGS sequence"/>
</dbReference>
<gene>
    <name evidence="6" type="primary">mprF</name>
    <name evidence="7" type="ORF">E4665_08815</name>
</gene>
<feature type="transmembrane region" description="Helical" evidence="6">
    <location>
        <begin position="7"/>
        <end position="24"/>
    </location>
</feature>
<evidence type="ECO:0000256" key="3">
    <source>
        <dbReference type="ARBA" id="ARBA00022692"/>
    </source>
</evidence>
<feature type="transmembrane region" description="Helical" evidence="6">
    <location>
        <begin position="149"/>
        <end position="170"/>
    </location>
</feature>
<evidence type="ECO:0000256" key="2">
    <source>
        <dbReference type="ARBA" id="ARBA00022475"/>
    </source>
</evidence>
<feature type="transmembrane region" description="Helical" evidence="6">
    <location>
        <begin position="115"/>
        <end position="137"/>
    </location>
</feature>
<dbReference type="Pfam" id="PF03706">
    <property type="entry name" value="LPG_synthase_TM"/>
    <property type="match status" value="1"/>
</dbReference>
<evidence type="ECO:0000313" key="8">
    <source>
        <dbReference type="Proteomes" id="UP000298347"/>
    </source>
</evidence>
<feature type="transmembrane region" description="Helical" evidence="6">
    <location>
        <begin position="264"/>
        <end position="289"/>
    </location>
</feature>
<sequence length="305" mass="33801">MSAKIKVKLLLGIVITIIVIYYSFKTLKRLNLDTLLNSNMNWILVIVSIIITIYANYIRALGYTFGIDPNINRLNALQIVVIGHAANMILPLHIGDGLRFAFFPSDYHALRRTKLVMIPAFADFIAMMAISLFAVPFSGFKDHRLVSALWILFFLCIALIVLLLAILYFVPRFRSYFNEFLNIHLLKMMLWVTFSYVLLLLATWVGLAACGFGIGASFRMSLAVFAATNLVGLVPSSPGAIGLFEDGVIIGLAGLGILQSEALTAGLLLHLIQYVALVPLGIILFIVALRGDYKEAIKSMLRQKS</sequence>
<dbReference type="EC" id="2.3.2.3" evidence="6"/>
<dbReference type="AlphaFoldDB" id="A0A4Z0GMS1"/>
<comment type="subcellular location">
    <subcellularLocation>
        <location evidence="1 6">Cell membrane</location>
        <topology evidence="1 6">Multi-pass membrane protein</topology>
    </subcellularLocation>
</comment>
<protein>
    <recommendedName>
        <fullName evidence="6">Phosphatidylglycerol lysyltransferase</fullName>
        <ecNumber evidence="6">2.3.2.3</ecNumber>
    </recommendedName>
    <alternativeName>
        <fullName evidence="6">Lysylphosphatidylglycerol synthase</fullName>
    </alternativeName>
</protein>
<accession>A0A4Z0GMS1</accession>
<evidence type="ECO:0000256" key="1">
    <source>
        <dbReference type="ARBA" id="ARBA00004651"/>
    </source>
</evidence>
<dbReference type="PANTHER" id="PTHR39087">
    <property type="entry name" value="UPF0104 MEMBRANE PROTEIN MJ1595"/>
    <property type="match status" value="1"/>
</dbReference>
<comment type="function">
    <text evidence="6">Catalyzes the transfer of a lysyl group from L-lysyl-tRNA(Lys) to membrane-bound phosphatidylglycerol (PG), which produces lysylphosphatidylglycerol (LPG), a major component of the bacterial membrane with a positive net charge. LPG synthesis contributes to bacterial virulence as it is involved in the resistance mechanism against cationic antimicrobial peptides (CAMP) produces by the host's immune system (defensins, cathelicidins) and by the competing microorganisms.</text>
</comment>
<keyword evidence="6" id="KW-0443">Lipid metabolism</keyword>
<keyword evidence="4 6" id="KW-1133">Transmembrane helix</keyword>
<dbReference type="GO" id="GO:0005886">
    <property type="term" value="C:plasma membrane"/>
    <property type="evidence" value="ECO:0007669"/>
    <property type="project" value="UniProtKB-SubCell"/>
</dbReference>
<comment type="catalytic activity">
    <reaction evidence="6">
        <text>L-lysyl-tRNA(Lys) + a 1,2-diacyl-sn-glycero-3-phospho-(1'-sn-glycerol) = a 1,2-diacyl-sn-glycero-3-phospho-1'-(3'-O-L-lysyl)-sn-glycerol + tRNA(Lys)</text>
        <dbReference type="Rhea" id="RHEA:10668"/>
        <dbReference type="Rhea" id="RHEA-COMP:9696"/>
        <dbReference type="Rhea" id="RHEA-COMP:9697"/>
        <dbReference type="ChEBI" id="CHEBI:64716"/>
        <dbReference type="ChEBI" id="CHEBI:75792"/>
        <dbReference type="ChEBI" id="CHEBI:78442"/>
        <dbReference type="ChEBI" id="CHEBI:78529"/>
        <dbReference type="EC" id="2.3.2.3"/>
    </reaction>
</comment>
<feature type="transmembrane region" description="Helical" evidence="6">
    <location>
        <begin position="190"/>
        <end position="215"/>
    </location>
</feature>
<dbReference type="RefSeq" id="WP_135348422.1">
    <property type="nucleotide sequence ID" value="NZ_SRJD01000008.1"/>
</dbReference>
<keyword evidence="5 6" id="KW-0472">Membrane</keyword>
<dbReference type="GO" id="GO:0046677">
    <property type="term" value="P:response to antibiotic"/>
    <property type="evidence" value="ECO:0007669"/>
    <property type="project" value="UniProtKB-KW"/>
</dbReference>
<comment type="caution">
    <text evidence="7">The sequence shown here is derived from an EMBL/GenBank/DDBJ whole genome shotgun (WGS) entry which is preliminary data.</text>
</comment>
<name>A0A4Z0GMS1_9BACL</name>
<evidence type="ECO:0000313" key="7">
    <source>
        <dbReference type="EMBL" id="TGA98334.1"/>
    </source>
</evidence>
<dbReference type="GO" id="GO:0006629">
    <property type="term" value="P:lipid metabolic process"/>
    <property type="evidence" value="ECO:0007669"/>
    <property type="project" value="UniProtKB-KW"/>
</dbReference>
<dbReference type="GO" id="GO:0050071">
    <property type="term" value="F:phosphatidylglycerol lysyltransferase activity"/>
    <property type="evidence" value="ECO:0007669"/>
    <property type="project" value="UniProtKB-EC"/>
</dbReference>
<feature type="transmembrane region" description="Helical" evidence="6">
    <location>
        <begin position="222"/>
        <end position="244"/>
    </location>
</feature>
<keyword evidence="6" id="KW-0046">Antibiotic resistance</keyword>
<keyword evidence="2" id="KW-1003">Cell membrane</keyword>
<evidence type="ECO:0000256" key="4">
    <source>
        <dbReference type="ARBA" id="ARBA00022989"/>
    </source>
</evidence>
<comment type="similarity">
    <text evidence="6">Belongs to the LPG synthase family.</text>
</comment>
<keyword evidence="6" id="KW-0808">Transferase</keyword>
<proteinExistence type="inferred from homology"/>
<feature type="transmembrane region" description="Helical" evidence="6">
    <location>
        <begin position="40"/>
        <end position="62"/>
    </location>
</feature>
<organism evidence="7 8">
    <name type="scientific">Sporolactobacillus shoreae</name>
    <dbReference type="NCBI Taxonomy" id="1465501"/>
    <lineage>
        <taxon>Bacteria</taxon>
        <taxon>Bacillati</taxon>
        <taxon>Bacillota</taxon>
        <taxon>Bacilli</taxon>
        <taxon>Bacillales</taxon>
        <taxon>Sporolactobacillaceae</taxon>
        <taxon>Sporolactobacillus</taxon>
    </lineage>
</organism>
<dbReference type="OrthoDB" id="144616at2"/>
<dbReference type="EMBL" id="SRJD01000008">
    <property type="protein sequence ID" value="TGA98334.1"/>
    <property type="molecule type" value="Genomic_DNA"/>
</dbReference>
<keyword evidence="8" id="KW-1185">Reference proteome</keyword>
<evidence type="ECO:0000256" key="5">
    <source>
        <dbReference type="ARBA" id="ARBA00023136"/>
    </source>
</evidence>
<reference evidence="7 8" key="1">
    <citation type="journal article" date="2015" name="Int. J. Syst. Evol. Microbiol.">
        <title>Sporolactobacillus shoreae sp. nov. and Sporolactobacillus spathodeae sp. nov., two spore-forming lactic acid bacteria isolated from tree barks in Thailand.</title>
        <authorList>
            <person name="Thamacharoensuk T."/>
            <person name="Kitahara M."/>
            <person name="Ohkuma M."/>
            <person name="Thongchul N."/>
            <person name="Tanasupawat S."/>
        </authorList>
    </citation>
    <scope>NUCLEOTIDE SEQUENCE [LARGE SCALE GENOMIC DNA]</scope>
    <source>
        <strain evidence="7 8">BK92</strain>
    </source>
</reference>
<feature type="transmembrane region" description="Helical" evidence="6">
    <location>
        <begin position="74"/>
        <end position="95"/>
    </location>
</feature>
<keyword evidence="3 6" id="KW-0812">Transmembrane</keyword>
<evidence type="ECO:0000256" key="6">
    <source>
        <dbReference type="RuleBase" id="RU363042"/>
    </source>
</evidence>
<dbReference type="PANTHER" id="PTHR39087:SF2">
    <property type="entry name" value="UPF0104 MEMBRANE PROTEIN MJ1595"/>
    <property type="match status" value="1"/>
</dbReference>
<dbReference type="InterPro" id="IPR022791">
    <property type="entry name" value="L-PG_synthase/AglD"/>
</dbReference>